<comment type="caution">
    <text evidence="2">The sequence shown here is derived from an EMBL/GenBank/DDBJ whole genome shotgun (WGS) entry which is preliminary data.</text>
</comment>
<proteinExistence type="predicted"/>
<dbReference type="Gene3D" id="3.40.50.1820">
    <property type="entry name" value="alpha/beta hydrolase"/>
    <property type="match status" value="1"/>
</dbReference>
<dbReference type="EMBL" id="NIDN02000102">
    <property type="protein sequence ID" value="RLL96702.1"/>
    <property type="molecule type" value="Genomic_DNA"/>
</dbReference>
<evidence type="ECO:0000313" key="3">
    <source>
        <dbReference type="Proteomes" id="UP000215289"/>
    </source>
</evidence>
<dbReference type="InterPro" id="IPR029058">
    <property type="entry name" value="AB_hydrolase_fold"/>
</dbReference>
<evidence type="ECO:0000313" key="2">
    <source>
        <dbReference type="EMBL" id="RLL96702.1"/>
    </source>
</evidence>
<dbReference type="SUPFAM" id="SSF53474">
    <property type="entry name" value="alpha/beta-Hydrolases"/>
    <property type="match status" value="1"/>
</dbReference>
<gene>
    <name evidence="2" type="ORF">CFD26_104826</name>
</gene>
<feature type="compositionally biased region" description="Basic residues" evidence="1">
    <location>
        <begin position="330"/>
        <end position="340"/>
    </location>
</feature>
<evidence type="ECO:0000256" key="1">
    <source>
        <dbReference type="SAM" id="MobiDB-lite"/>
    </source>
</evidence>
<evidence type="ECO:0008006" key="4">
    <source>
        <dbReference type="Google" id="ProtNLM"/>
    </source>
</evidence>
<organism evidence="2 3">
    <name type="scientific">Aspergillus turcosus</name>
    <dbReference type="NCBI Taxonomy" id="1245748"/>
    <lineage>
        <taxon>Eukaryota</taxon>
        <taxon>Fungi</taxon>
        <taxon>Dikarya</taxon>
        <taxon>Ascomycota</taxon>
        <taxon>Pezizomycotina</taxon>
        <taxon>Eurotiomycetes</taxon>
        <taxon>Eurotiomycetidae</taxon>
        <taxon>Eurotiales</taxon>
        <taxon>Aspergillaceae</taxon>
        <taxon>Aspergillus</taxon>
        <taxon>Aspergillus subgen. Fumigati</taxon>
    </lineage>
</organism>
<dbReference type="STRING" id="1245748.A0A229Z0W0"/>
<sequence>MVVFVDYEQDVFSGAHDSTYQAYLQPDKPALSNLKALGSDPPTLPGNDHSADSMHDHTKNEGSHEILNRNGFSAALSCYPIVKEIARQVDLNTLYALSRTCRQFHANLAPYRHQLVKQTLRCENEYVETLSDLLDGRAAIPDSVRSVLRLVSQGTLTAGRLVRGKVGRCARDMVAECRRCSRINCTIKSPTRTMLKDRVRRLCTTCRTAPLGAHLTWNASGTTTSETQVPADLSSFTASAFIHSPCSCEDVVWLCYPCGKTLRSSDTTYRRVWTWRTRYSTYLGGLGTGIGEGCQGVKCGREEDCLAAQEIELEVECEADESSPSGSLHNHSHGNARGHGHLSPQDELLWDQSLERHNSRDEEKPGYFRQEIIGIGGRVKQKAKTRVTVGACVVEYEDERDTGQYLTREEQGLNRSCTFNPDDVFTFDLFANNLYEQLPAAGVAKYNVVGWSDGGATTISALLNSTISPTIEKAFLFGAFMLPSDSNSSFPNTDIYSEFVTRCAEEYSALQPQANFTLFATKVGTLEATLPQFTTVELGTIDGSRVRIAGAQYDEAVNLDVPAKLHAAIPGRSLVILTNVSHFAPLQDPDQFASAAEDYFLCV</sequence>
<feature type="region of interest" description="Disordered" evidence="1">
    <location>
        <begin position="35"/>
        <end position="64"/>
    </location>
</feature>
<keyword evidence="3" id="KW-1185">Reference proteome</keyword>
<feature type="region of interest" description="Disordered" evidence="1">
    <location>
        <begin position="319"/>
        <end position="342"/>
    </location>
</feature>
<feature type="compositionally biased region" description="Basic and acidic residues" evidence="1">
    <location>
        <begin position="49"/>
        <end position="64"/>
    </location>
</feature>
<dbReference type="AlphaFoldDB" id="A0A229Z0W0"/>
<protein>
    <recommendedName>
        <fullName evidence="4">AB hydrolase-1 domain-containing protein</fullName>
    </recommendedName>
</protein>
<accession>A0A229Z0W0</accession>
<name>A0A229Z0W0_9EURO</name>
<dbReference type="Proteomes" id="UP000215289">
    <property type="component" value="Unassembled WGS sequence"/>
</dbReference>
<dbReference type="OrthoDB" id="5288318at2759"/>
<reference evidence="2 3" key="1">
    <citation type="submission" date="2018-08" db="EMBL/GenBank/DDBJ databases">
        <title>Draft genome sequences of two Aspergillus turcosus clinical strains isolated from bronchoalveolar lavage fluid: one azole-susceptible and the other azole-resistant.</title>
        <authorList>
            <person name="Parent-Michaud M."/>
            <person name="Dufresne P.J."/>
            <person name="Fournier E."/>
            <person name="Martineau C."/>
            <person name="Moreira S."/>
            <person name="Perkins V."/>
            <person name="De Repentigny L."/>
            <person name="Dufresne S.F."/>
        </authorList>
    </citation>
    <scope>NUCLEOTIDE SEQUENCE [LARGE SCALE GENOMIC DNA]</scope>
    <source>
        <strain evidence="2">HMR AF 1038</strain>
    </source>
</reference>